<dbReference type="RefSeq" id="WP_336130826.1">
    <property type="nucleotide sequence ID" value="NZ_CP159925.1"/>
</dbReference>
<evidence type="ECO:0000256" key="1">
    <source>
        <dbReference type="SAM" id="Phobius"/>
    </source>
</evidence>
<feature type="transmembrane region" description="Helical" evidence="1">
    <location>
        <begin position="6"/>
        <end position="28"/>
    </location>
</feature>
<evidence type="ECO:0000313" key="3">
    <source>
        <dbReference type="EMBL" id="XCO76925.1"/>
    </source>
</evidence>
<dbReference type="PROSITE" id="PS51257">
    <property type="entry name" value="PROKAR_LIPOPROTEIN"/>
    <property type="match status" value="1"/>
</dbReference>
<organism evidence="3">
    <name type="scientific">Lysobacter firmicutimachus</name>
    <dbReference type="NCBI Taxonomy" id="1792846"/>
    <lineage>
        <taxon>Bacteria</taxon>
        <taxon>Pseudomonadati</taxon>
        <taxon>Pseudomonadota</taxon>
        <taxon>Gammaproteobacteria</taxon>
        <taxon>Lysobacterales</taxon>
        <taxon>Lysobacteraceae</taxon>
        <taxon>Lysobacter</taxon>
    </lineage>
</organism>
<keyword evidence="1" id="KW-0812">Transmembrane</keyword>
<proteinExistence type="predicted"/>
<evidence type="ECO:0000313" key="2">
    <source>
        <dbReference type="EMBL" id="MEI2453522.1"/>
    </source>
</evidence>
<evidence type="ECO:0000313" key="4">
    <source>
        <dbReference type="Proteomes" id="UP001387215"/>
    </source>
</evidence>
<keyword evidence="4" id="KW-1185">Reference proteome</keyword>
<reference evidence="3" key="2">
    <citation type="submission" date="2024-06" db="EMBL/GenBank/DDBJ databases">
        <authorList>
            <person name="Li S."/>
        </authorList>
    </citation>
    <scope>NUCLEOTIDE SEQUENCE</scope>
    <source>
        <strain evidence="3">SR10</strain>
    </source>
</reference>
<name>A0AAU8N0B2_9GAMM</name>
<dbReference type="EMBL" id="CP159925">
    <property type="protein sequence ID" value="XCO76925.1"/>
    <property type="molecule type" value="Genomic_DNA"/>
</dbReference>
<reference evidence="2 4" key="1">
    <citation type="submission" date="2024-02" db="EMBL/GenBank/DDBJ databases">
        <title>Lysobacter Genome Sequencing and Mining.</title>
        <authorList>
            <person name="Bierman J."/>
            <person name="Walker M.C."/>
        </authorList>
    </citation>
    <scope>NUCLEOTIDE SEQUENCE [LARGE SCALE GENOMIC DNA]</scope>
    <source>
        <strain evidence="2 4">PB6250</strain>
    </source>
</reference>
<keyword evidence="1" id="KW-0472">Membrane</keyword>
<sequence length="145" mass="16088">MSAPVGRWLLIVTGAVVAASCIAAVAIMGGPDTQRELRLDQRRAHELQQIKREVREYWEANARLPRDLPALAAQPGVALSVADPETAQPYGYHPGEGARYRLCARFAADTGDERRRDAMRYGVEWNWRHPAGPHCFELDAAKPAD</sequence>
<protein>
    <recommendedName>
        <fullName evidence="5">Type II secretion system protein</fullName>
    </recommendedName>
</protein>
<gene>
    <name evidence="3" type="ORF">ABU614_09120</name>
    <name evidence="2" type="ORF">V2J18_02400</name>
</gene>
<dbReference type="EMBL" id="JBANDL010000002">
    <property type="protein sequence ID" value="MEI2453522.1"/>
    <property type="molecule type" value="Genomic_DNA"/>
</dbReference>
<dbReference type="AlphaFoldDB" id="A0AAU8N0B2"/>
<accession>A0AAU8N0B2</accession>
<keyword evidence="1" id="KW-1133">Transmembrane helix</keyword>
<evidence type="ECO:0008006" key="5">
    <source>
        <dbReference type="Google" id="ProtNLM"/>
    </source>
</evidence>
<dbReference type="Proteomes" id="UP001387215">
    <property type="component" value="Unassembled WGS sequence"/>
</dbReference>